<name>A0A8B4TNY1_9ENTR</name>
<protein>
    <submittedName>
        <fullName evidence="1">Uncharacterized protein</fullName>
    </submittedName>
</protein>
<proteinExistence type="predicted"/>
<comment type="caution">
    <text evidence="1">The sequence shown here is derived from an EMBL/GenBank/DDBJ whole genome shotgun (WGS) entry which is preliminary data.</text>
</comment>
<organism evidence="1 2">
    <name type="scientific">Klebsiella quasivariicola</name>
    <dbReference type="NCBI Taxonomy" id="2026240"/>
    <lineage>
        <taxon>Bacteria</taxon>
        <taxon>Pseudomonadati</taxon>
        <taxon>Pseudomonadota</taxon>
        <taxon>Gammaproteobacteria</taxon>
        <taxon>Enterobacterales</taxon>
        <taxon>Enterobacteriaceae</taxon>
        <taxon>Klebsiella/Raoultella group</taxon>
        <taxon>Klebsiella</taxon>
        <taxon>Klebsiella pneumoniae complex</taxon>
    </lineage>
</organism>
<reference evidence="1 2" key="1">
    <citation type="submission" date="2018-08" db="EMBL/GenBank/DDBJ databases">
        <authorList>
            <consortium name="Pathogen Informatics"/>
        </authorList>
    </citation>
    <scope>NUCLEOTIDE SEQUENCE [LARGE SCALE GENOMIC DNA]</scope>
    <source>
        <strain evidence="1 2">EuSCAPE_IT371</strain>
    </source>
</reference>
<dbReference type="Proteomes" id="UP000257712">
    <property type="component" value="Unassembled WGS sequence"/>
</dbReference>
<evidence type="ECO:0000313" key="2">
    <source>
        <dbReference type="Proteomes" id="UP000257712"/>
    </source>
</evidence>
<gene>
    <name evidence="1" type="ORF">SAMEA3538780_00419</name>
</gene>
<evidence type="ECO:0000313" key="1">
    <source>
        <dbReference type="EMBL" id="SXD86819.1"/>
    </source>
</evidence>
<dbReference type="EMBL" id="UJZG01000001">
    <property type="protein sequence ID" value="SXD86819.1"/>
    <property type="molecule type" value="Genomic_DNA"/>
</dbReference>
<accession>A0A8B4TNY1</accession>
<sequence length="36" mass="4133">MQLELNTEMMNHLGPLARKAGMTISQYAKQVLRETK</sequence>
<dbReference type="AlphaFoldDB" id="A0A8B4TNY1"/>